<accession>A0ABT3Z8S7</accession>
<name>A0ABT3Z8S7_9HYPH</name>
<evidence type="ECO:0000256" key="1">
    <source>
        <dbReference type="SAM" id="Phobius"/>
    </source>
</evidence>
<feature type="transmembrane region" description="Helical" evidence="1">
    <location>
        <begin position="80"/>
        <end position="101"/>
    </location>
</feature>
<dbReference type="InterPro" id="IPR007498">
    <property type="entry name" value="PqiA-like"/>
</dbReference>
<sequence length="130" mass="13579">MVLPLVRFETLYFFDQSPSLLGVVAALWTGDDAVLAIVVALVSLVFPVIKMLVITTEALGQRPESALAQAVLPQLSRWSLMDVVLVALVIVAAKTGGIASAFSQPGLWFYAGSALTAALAHGLAGRASAQ</sequence>
<keyword evidence="1" id="KW-0812">Transmembrane</keyword>
<organism evidence="2 3">
    <name type="scientific">Hoeflea algicola</name>
    <dbReference type="NCBI Taxonomy" id="2983763"/>
    <lineage>
        <taxon>Bacteria</taxon>
        <taxon>Pseudomonadati</taxon>
        <taxon>Pseudomonadota</taxon>
        <taxon>Alphaproteobacteria</taxon>
        <taxon>Hyphomicrobiales</taxon>
        <taxon>Rhizobiaceae</taxon>
        <taxon>Hoeflea</taxon>
    </lineage>
</organism>
<reference evidence="2" key="1">
    <citation type="submission" date="2022-10" db="EMBL/GenBank/DDBJ databases">
        <title>Hoeflea sp. G2-23, isolated from marine algae.</title>
        <authorList>
            <person name="Kristyanto S."/>
            <person name="Kim J.M."/>
            <person name="Jeon C.O."/>
        </authorList>
    </citation>
    <scope>NUCLEOTIDE SEQUENCE</scope>
    <source>
        <strain evidence="2">G2-23</strain>
    </source>
</reference>
<protein>
    <submittedName>
        <fullName evidence="2">Paraquat-inducible protein A</fullName>
    </submittedName>
</protein>
<dbReference type="RefSeq" id="WP_267653757.1">
    <property type="nucleotide sequence ID" value="NZ_JAOVZR010000001.1"/>
</dbReference>
<dbReference type="EMBL" id="JAOVZR010000001">
    <property type="protein sequence ID" value="MCY0148182.1"/>
    <property type="molecule type" value="Genomic_DNA"/>
</dbReference>
<evidence type="ECO:0000313" key="3">
    <source>
        <dbReference type="Proteomes" id="UP001073227"/>
    </source>
</evidence>
<gene>
    <name evidence="2" type="ORF">OEG84_10775</name>
</gene>
<dbReference type="Proteomes" id="UP001073227">
    <property type="component" value="Unassembled WGS sequence"/>
</dbReference>
<evidence type="ECO:0000313" key="2">
    <source>
        <dbReference type="EMBL" id="MCY0148182.1"/>
    </source>
</evidence>
<proteinExistence type="predicted"/>
<comment type="caution">
    <text evidence="2">The sequence shown here is derived from an EMBL/GenBank/DDBJ whole genome shotgun (WGS) entry which is preliminary data.</text>
</comment>
<dbReference type="Pfam" id="PF04403">
    <property type="entry name" value="PqiA"/>
    <property type="match status" value="1"/>
</dbReference>
<feature type="transmembrane region" description="Helical" evidence="1">
    <location>
        <begin position="107"/>
        <end position="124"/>
    </location>
</feature>
<keyword evidence="1" id="KW-1133">Transmembrane helix</keyword>
<keyword evidence="3" id="KW-1185">Reference proteome</keyword>
<keyword evidence="1" id="KW-0472">Membrane</keyword>